<feature type="domain" description="F-box" evidence="1">
    <location>
        <begin position="1"/>
        <end position="46"/>
    </location>
</feature>
<dbReference type="Pfam" id="PF12937">
    <property type="entry name" value="F-box-like"/>
    <property type="match status" value="1"/>
</dbReference>
<reference evidence="3" key="1">
    <citation type="submission" date="2025-08" db="UniProtKB">
        <authorList>
            <consortium name="RefSeq"/>
        </authorList>
    </citation>
    <scope>IDENTIFICATION</scope>
    <source>
        <tissue evidence="3">Whole organism</tissue>
    </source>
</reference>
<gene>
    <name evidence="3" type="primary">LOC113203684</name>
</gene>
<sequence>MELDQLPDELLLMAMEYLGVQDLIALQIVCKRLGALAQDVRVWRHQSVSDGDARLGPTLRLAPRLRSLQTSVPSALSSTLYSTKCAVSKLRLFVERDGAIHATQLIRHQEALGRLRDLHLTLFPTRDAVHDYEELIWAVASMSGLEKLVVKLWSRTNNFRLPPPREDRAVPRSSLKSLRCISTDMQPFYSVVLADHAATLEEVYLELEGDHYPAGITLQLAGMPRLRVLRCPLLPGLEAVAACGSLRVVTLCVNNEPAGMQGAKEFLRRATQLREVALRKSNTGMYNYEGEGDRLVLALVSRGPSRVESLTIDLEDEVAGFFQDPTSELGPLLQALPLMPDLRTLQVDEFKDELLLAITPASAPALRTLKEQPREADGSGCAHRFLHHESVQTLMSLNPSLNVLVCAGRFCPPEYRAACEGACAEGCHQDQGVWDNEEGSTGCWTKIPRLNPVSNE</sequence>
<proteinExistence type="predicted"/>
<evidence type="ECO:0000313" key="3">
    <source>
        <dbReference type="RefSeq" id="XP_052129589.1"/>
    </source>
</evidence>
<dbReference type="SUPFAM" id="SSF81383">
    <property type="entry name" value="F-box domain"/>
    <property type="match status" value="1"/>
</dbReference>
<dbReference type="RefSeq" id="XP_052129589.1">
    <property type="nucleotide sequence ID" value="XM_052273629.1"/>
</dbReference>
<dbReference type="OrthoDB" id="10257471at2759"/>
<organism evidence="2 3">
    <name type="scientific">Frankliniella occidentalis</name>
    <name type="common">Western flower thrips</name>
    <name type="synonym">Euthrips occidentalis</name>
    <dbReference type="NCBI Taxonomy" id="133901"/>
    <lineage>
        <taxon>Eukaryota</taxon>
        <taxon>Metazoa</taxon>
        <taxon>Ecdysozoa</taxon>
        <taxon>Arthropoda</taxon>
        <taxon>Hexapoda</taxon>
        <taxon>Insecta</taxon>
        <taxon>Pterygota</taxon>
        <taxon>Neoptera</taxon>
        <taxon>Paraneoptera</taxon>
        <taxon>Thysanoptera</taxon>
        <taxon>Terebrantia</taxon>
        <taxon>Thripoidea</taxon>
        <taxon>Thripidae</taxon>
        <taxon>Frankliniella</taxon>
    </lineage>
</organism>
<dbReference type="Gene3D" id="3.80.10.10">
    <property type="entry name" value="Ribonuclease Inhibitor"/>
    <property type="match status" value="1"/>
</dbReference>
<dbReference type="Gene3D" id="1.20.1280.50">
    <property type="match status" value="1"/>
</dbReference>
<name>A0A9C6X5M9_FRAOC</name>
<evidence type="ECO:0000313" key="2">
    <source>
        <dbReference type="Proteomes" id="UP000504606"/>
    </source>
</evidence>
<dbReference type="AlphaFoldDB" id="A0A9C6X5M9"/>
<dbReference type="InterPro" id="IPR036047">
    <property type="entry name" value="F-box-like_dom_sf"/>
</dbReference>
<dbReference type="SMART" id="SM00256">
    <property type="entry name" value="FBOX"/>
    <property type="match status" value="1"/>
</dbReference>
<dbReference type="InterPro" id="IPR001810">
    <property type="entry name" value="F-box_dom"/>
</dbReference>
<dbReference type="GeneID" id="113203684"/>
<evidence type="ECO:0000259" key="1">
    <source>
        <dbReference type="PROSITE" id="PS50181"/>
    </source>
</evidence>
<dbReference type="PROSITE" id="PS50181">
    <property type="entry name" value="FBOX"/>
    <property type="match status" value="1"/>
</dbReference>
<keyword evidence="2" id="KW-1185">Reference proteome</keyword>
<dbReference type="KEGG" id="foc:113203684"/>
<accession>A0A9C6X5M9</accession>
<dbReference type="Proteomes" id="UP000504606">
    <property type="component" value="Unplaced"/>
</dbReference>
<dbReference type="InterPro" id="IPR032675">
    <property type="entry name" value="LRR_dom_sf"/>
</dbReference>
<protein>
    <submittedName>
        <fullName evidence="3">Uncharacterized protein LOC113203684</fullName>
    </submittedName>
</protein>